<reference evidence="1" key="1">
    <citation type="submission" date="2020-05" db="EMBL/GenBank/DDBJ databases">
        <title>Large-scale comparative analyses of tick genomes elucidate their genetic diversity and vector capacities.</title>
        <authorList>
            <person name="Jia N."/>
            <person name="Wang J."/>
            <person name="Shi W."/>
            <person name="Du L."/>
            <person name="Sun Y."/>
            <person name="Zhan W."/>
            <person name="Jiang J."/>
            <person name="Wang Q."/>
            <person name="Zhang B."/>
            <person name="Ji P."/>
            <person name="Sakyi L.B."/>
            <person name="Cui X."/>
            <person name="Yuan T."/>
            <person name="Jiang B."/>
            <person name="Yang W."/>
            <person name="Lam T.T.-Y."/>
            <person name="Chang Q."/>
            <person name="Ding S."/>
            <person name="Wang X."/>
            <person name="Zhu J."/>
            <person name="Ruan X."/>
            <person name="Zhao L."/>
            <person name="Wei J."/>
            <person name="Que T."/>
            <person name="Du C."/>
            <person name="Cheng J."/>
            <person name="Dai P."/>
            <person name="Han X."/>
            <person name="Huang E."/>
            <person name="Gao Y."/>
            <person name="Liu J."/>
            <person name="Shao H."/>
            <person name="Ye R."/>
            <person name="Li L."/>
            <person name="Wei W."/>
            <person name="Wang X."/>
            <person name="Wang C."/>
            <person name="Yang T."/>
            <person name="Huo Q."/>
            <person name="Li W."/>
            <person name="Guo W."/>
            <person name="Chen H."/>
            <person name="Zhou L."/>
            <person name="Ni X."/>
            <person name="Tian J."/>
            <person name="Zhou Y."/>
            <person name="Sheng Y."/>
            <person name="Liu T."/>
            <person name="Pan Y."/>
            <person name="Xia L."/>
            <person name="Li J."/>
            <person name="Zhao F."/>
            <person name="Cao W."/>
        </authorList>
    </citation>
    <scope>NUCLEOTIDE SEQUENCE</scope>
    <source>
        <strain evidence="1">Dsil-2018</strain>
    </source>
</reference>
<evidence type="ECO:0000313" key="1">
    <source>
        <dbReference type="EMBL" id="KAH7934033.1"/>
    </source>
</evidence>
<organism evidence="1 2">
    <name type="scientific">Dermacentor silvarum</name>
    <name type="common">Tick</name>
    <dbReference type="NCBI Taxonomy" id="543639"/>
    <lineage>
        <taxon>Eukaryota</taxon>
        <taxon>Metazoa</taxon>
        <taxon>Ecdysozoa</taxon>
        <taxon>Arthropoda</taxon>
        <taxon>Chelicerata</taxon>
        <taxon>Arachnida</taxon>
        <taxon>Acari</taxon>
        <taxon>Parasitiformes</taxon>
        <taxon>Ixodida</taxon>
        <taxon>Ixodoidea</taxon>
        <taxon>Ixodidae</taxon>
        <taxon>Rhipicephalinae</taxon>
        <taxon>Dermacentor</taxon>
    </lineage>
</organism>
<comment type="caution">
    <text evidence="1">The sequence shown here is derived from an EMBL/GenBank/DDBJ whole genome shotgun (WGS) entry which is preliminary data.</text>
</comment>
<evidence type="ECO:0000313" key="2">
    <source>
        <dbReference type="Proteomes" id="UP000821865"/>
    </source>
</evidence>
<protein>
    <submittedName>
        <fullName evidence="1">Uncharacterized protein</fullName>
    </submittedName>
</protein>
<dbReference type="EMBL" id="CM023478">
    <property type="protein sequence ID" value="KAH7934033.1"/>
    <property type="molecule type" value="Genomic_DNA"/>
</dbReference>
<gene>
    <name evidence="1" type="ORF">HPB49_020738</name>
</gene>
<dbReference type="Proteomes" id="UP000821865">
    <property type="component" value="Chromosome 9"/>
</dbReference>
<accession>A0ACB8C5B0</accession>
<sequence>MPKCCYISPDAVVASAQGGVAQALGHSVQALVRNSLLDTQVERRLADVPLAGHLVGVRRPPCSRRGMCWSGAFVALLFGPQQPQSHGGWAGVQGSQYCTSPASSPHASGADAAADAAVSTVFEALLPGSLRMVQDADMELKPEGFSLPVEVYNLLYVDCDLCTIKRHPYVDNGHGCTLWRKADTLHLPADGCEFIYDQNCGTSPKYKIFDETCPT</sequence>
<name>A0ACB8C5B0_DERSI</name>
<proteinExistence type="predicted"/>
<keyword evidence="2" id="KW-1185">Reference proteome</keyword>